<protein>
    <submittedName>
        <fullName evidence="2">Uncharacterized protein</fullName>
    </submittedName>
</protein>
<accession>A0AAV6RAA6</accession>
<comment type="caution">
    <text evidence="2">The sequence shown here is derived from an EMBL/GenBank/DDBJ whole genome shotgun (WGS) entry which is preliminary data.</text>
</comment>
<gene>
    <name evidence="2" type="ORF">JOB18_017648</name>
</gene>
<reference evidence="2 3" key="1">
    <citation type="journal article" date="2021" name="Sci. Rep.">
        <title>Chromosome anchoring in Senegalese sole (Solea senegalensis) reveals sex-associated markers and genome rearrangements in flatfish.</title>
        <authorList>
            <person name="Guerrero-Cozar I."/>
            <person name="Gomez-Garrido J."/>
            <person name="Berbel C."/>
            <person name="Martinez-Blanch J.F."/>
            <person name="Alioto T."/>
            <person name="Claros M.G."/>
            <person name="Gagnaire P.A."/>
            <person name="Manchado M."/>
        </authorList>
    </citation>
    <scope>NUCLEOTIDE SEQUENCE [LARGE SCALE GENOMIC DNA]</scope>
    <source>
        <strain evidence="2">Sse05_10M</strain>
    </source>
</reference>
<feature type="compositionally biased region" description="Polar residues" evidence="1">
    <location>
        <begin position="136"/>
        <end position="151"/>
    </location>
</feature>
<name>A0AAV6RAA6_SOLSE</name>
<organism evidence="2 3">
    <name type="scientific">Solea senegalensis</name>
    <name type="common">Senegalese sole</name>
    <dbReference type="NCBI Taxonomy" id="28829"/>
    <lineage>
        <taxon>Eukaryota</taxon>
        <taxon>Metazoa</taxon>
        <taxon>Chordata</taxon>
        <taxon>Craniata</taxon>
        <taxon>Vertebrata</taxon>
        <taxon>Euteleostomi</taxon>
        <taxon>Actinopterygii</taxon>
        <taxon>Neopterygii</taxon>
        <taxon>Teleostei</taxon>
        <taxon>Neoteleostei</taxon>
        <taxon>Acanthomorphata</taxon>
        <taxon>Carangaria</taxon>
        <taxon>Pleuronectiformes</taxon>
        <taxon>Pleuronectoidei</taxon>
        <taxon>Soleidae</taxon>
        <taxon>Solea</taxon>
    </lineage>
</organism>
<keyword evidence="3" id="KW-1185">Reference proteome</keyword>
<sequence length="151" mass="16967">MGLQGDITPFKAKKKWDNLKKKYKDCKCPGSGEGVSGKPTAATWPWYVHMDEVLGQKHSIAPPVLITSIPEDRPGPSSAVSERQEGGEEEEEVQVPRPRRHSKKKRDWEGELVDLLRRGHEETEGDGGEEREEDGQTNQGWSHHTSNEVTL</sequence>
<dbReference type="EMBL" id="JAGKHQ010000012">
    <property type="protein sequence ID" value="KAG7502319.1"/>
    <property type="molecule type" value="Genomic_DNA"/>
</dbReference>
<proteinExistence type="predicted"/>
<feature type="compositionally biased region" description="Basic and acidic residues" evidence="1">
    <location>
        <begin position="106"/>
        <end position="122"/>
    </location>
</feature>
<feature type="compositionally biased region" description="Acidic residues" evidence="1">
    <location>
        <begin position="123"/>
        <end position="135"/>
    </location>
</feature>
<dbReference type="AlphaFoldDB" id="A0AAV6RAA6"/>
<evidence type="ECO:0000313" key="3">
    <source>
        <dbReference type="Proteomes" id="UP000693946"/>
    </source>
</evidence>
<dbReference type="Proteomes" id="UP000693946">
    <property type="component" value="Linkage Group LG2"/>
</dbReference>
<evidence type="ECO:0000313" key="2">
    <source>
        <dbReference type="EMBL" id="KAG7502319.1"/>
    </source>
</evidence>
<feature type="region of interest" description="Disordered" evidence="1">
    <location>
        <begin position="64"/>
        <end position="151"/>
    </location>
</feature>
<evidence type="ECO:0000256" key="1">
    <source>
        <dbReference type="SAM" id="MobiDB-lite"/>
    </source>
</evidence>